<dbReference type="Proteomes" id="UP001596220">
    <property type="component" value="Unassembled WGS sequence"/>
</dbReference>
<dbReference type="RefSeq" id="WP_380643008.1">
    <property type="nucleotide sequence ID" value="NZ_JBHSQO010000068.1"/>
</dbReference>
<dbReference type="EMBL" id="JBHSQO010000068">
    <property type="protein sequence ID" value="MFC6094602.1"/>
    <property type="molecule type" value="Genomic_DNA"/>
</dbReference>
<organism evidence="1 2">
    <name type="scientific">Saccharothrix lopnurensis</name>
    <dbReference type="NCBI Taxonomy" id="1670621"/>
    <lineage>
        <taxon>Bacteria</taxon>
        <taxon>Bacillati</taxon>
        <taxon>Actinomycetota</taxon>
        <taxon>Actinomycetes</taxon>
        <taxon>Pseudonocardiales</taxon>
        <taxon>Pseudonocardiaceae</taxon>
        <taxon>Saccharothrix</taxon>
    </lineage>
</organism>
<accession>A0ABW1PI49</accession>
<sequence>MSALPCGRAEADLVRLVTEGDDAELAGHAAGCPFCAAEADVLRERWRAVRRTAVTPVPTPPGLVDRVLGAVRGARPVGEPVVLEQEGGRLTVSAGAVLAVSRRLAVDLAAGFDLRVRGAAVEDGRLQVLVAARYGTAAVEAADALRVRLAAELAARLGAVAPAVDVHLVDIE</sequence>
<keyword evidence="2" id="KW-1185">Reference proteome</keyword>
<comment type="caution">
    <text evidence="1">The sequence shown here is derived from an EMBL/GenBank/DDBJ whole genome shotgun (WGS) entry which is preliminary data.</text>
</comment>
<reference evidence="2" key="1">
    <citation type="journal article" date="2019" name="Int. J. Syst. Evol. Microbiol.">
        <title>The Global Catalogue of Microorganisms (GCM) 10K type strain sequencing project: providing services to taxonomists for standard genome sequencing and annotation.</title>
        <authorList>
            <consortium name="The Broad Institute Genomics Platform"/>
            <consortium name="The Broad Institute Genome Sequencing Center for Infectious Disease"/>
            <person name="Wu L."/>
            <person name="Ma J."/>
        </authorList>
    </citation>
    <scope>NUCLEOTIDE SEQUENCE [LARGE SCALE GENOMIC DNA]</scope>
    <source>
        <strain evidence="2">CGMCC 4.7246</strain>
    </source>
</reference>
<name>A0ABW1PI49_9PSEU</name>
<proteinExistence type="predicted"/>
<evidence type="ECO:0000313" key="1">
    <source>
        <dbReference type="EMBL" id="MFC6094602.1"/>
    </source>
</evidence>
<evidence type="ECO:0008006" key="3">
    <source>
        <dbReference type="Google" id="ProtNLM"/>
    </source>
</evidence>
<gene>
    <name evidence="1" type="ORF">ACFP3R_35500</name>
</gene>
<protein>
    <recommendedName>
        <fullName evidence="3">Asp23/Gls24 family envelope stress response protein</fullName>
    </recommendedName>
</protein>
<evidence type="ECO:0000313" key="2">
    <source>
        <dbReference type="Proteomes" id="UP001596220"/>
    </source>
</evidence>